<dbReference type="EMBL" id="JBHUGH010000005">
    <property type="protein sequence ID" value="MFD1911922.1"/>
    <property type="molecule type" value="Genomic_DNA"/>
</dbReference>
<sequence>MRLAAAHAAALVFTLGLPATALANWCDLPEDQWPEIVAPSVDGAWSSETLSGLAFVEGEAVAMPERISGLATFRADGGMLFLAPPQTPAEFELLPAGGESWDLAMGGEDALPAQTVFDDPTFGFGLECPLDALPRYRTGGRLEDAEGGVDFMLYLVMPDADTVYAVTVADLDAPDGTAGVARVISRFTR</sequence>
<comment type="caution">
    <text evidence="2">The sequence shown here is derived from an EMBL/GenBank/DDBJ whole genome shotgun (WGS) entry which is preliminary data.</text>
</comment>
<dbReference type="Proteomes" id="UP001597353">
    <property type="component" value="Unassembled WGS sequence"/>
</dbReference>
<organism evidence="2 3">
    <name type="scientific">Halodurantibacterium flavum</name>
    <dbReference type="NCBI Taxonomy" id="1382802"/>
    <lineage>
        <taxon>Bacteria</taxon>
        <taxon>Pseudomonadati</taxon>
        <taxon>Pseudomonadota</taxon>
        <taxon>Alphaproteobacteria</taxon>
        <taxon>Rhodobacterales</taxon>
        <taxon>Paracoccaceae</taxon>
        <taxon>Halodurantibacterium</taxon>
    </lineage>
</organism>
<protein>
    <submittedName>
        <fullName evidence="2">Uncharacterized protein</fullName>
    </submittedName>
</protein>
<dbReference type="RefSeq" id="WP_390260239.1">
    <property type="nucleotide sequence ID" value="NZ_JBHUGH010000005.1"/>
</dbReference>
<evidence type="ECO:0000313" key="2">
    <source>
        <dbReference type="EMBL" id="MFD1911922.1"/>
    </source>
</evidence>
<name>A0ABW4S4N0_9RHOB</name>
<feature type="chain" id="PRO_5046047512" evidence="1">
    <location>
        <begin position="24"/>
        <end position="189"/>
    </location>
</feature>
<evidence type="ECO:0000313" key="3">
    <source>
        <dbReference type="Proteomes" id="UP001597353"/>
    </source>
</evidence>
<keyword evidence="3" id="KW-1185">Reference proteome</keyword>
<proteinExistence type="predicted"/>
<gene>
    <name evidence="2" type="ORF">ACFSGJ_06800</name>
</gene>
<keyword evidence="1" id="KW-0732">Signal</keyword>
<reference evidence="3" key="1">
    <citation type="journal article" date="2019" name="Int. J. Syst. Evol. Microbiol.">
        <title>The Global Catalogue of Microorganisms (GCM) 10K type strain sequencing project: providing services to taxonomists for standard genome sequencing and annotation.</title>
        <authorList>
            <consortium name="The Broad Institute Genomics Platform"/>
            <consortium name="The Broad Institute Genome Sequencing Center for Infectious Disease"/>
            <person name="Wu L."/>
            <person name="Ma J."/>
        </authorList>
    </citation>
    <scope>NUCLEOTIDE SEQUENCE [LARGE SCALE GENOMIC DNA]</scope>
    <source>
        <strain evidence="3">CGMCC 4.7242</strain>
    </source>
</reference>
<evidence type="ECO:0000256" key="1">
    <source>
        <dbReference type="SAM" id="SignalP"/>
    </source>
</evidence>
<feature type="signal peptide" evidence="1">
    <location>
        <begin position="1"/>
        <end position="23"/>
    </location>
</feature>
<accession>A0ABW4S4N0</accession>